<evidence type="ECO:0000259" key="10">
    <source>
        <dbReference type="SMART" id="SM01320"/>
    </source>
</evidence>
<comment type="subcellular location">
    <subcellularLocation>
        <location evidence="1">Membrane</location>
        <topology evidence="1">Multi-pass membrane protein</topology>
    </subcellularLocation>
</comment>
<dbReference type="AlphaFoldDB" id="A0AAD4CEM4"/>
<evidence type="ECO:0000256" key="9">
    <source>
        <dbReference type="SAM" id="SignalP"/>
    </source>
</evidence>
<reference evidence="11" key="2">
    <citation type="submission" date="2020-02" db="EMBL/GenBank/DDBJ databases">
        <authorList>
            <person name="Gilchrist C.L.M."/>
            <person name="Chooi Y.-H."/>
        </authorList>
    </citation>
    <scope>NUCLEOTIDE SEQUENCE</scope>
    <source>
        <strain evidence="11">MST-FP2251</strain>
    </source>
</reference>
<feature type="transmembrane region" description="Helical" evidence="8">
    <location>
        <begin position="371"/>
        <end position="391"/>
    </location>
</feature>
<feature type="compositionally biased region" description="Polar residues" evidence="7">
    <location>
        <begin position="699"/>
        <end position="719"/>
    </location>
</feature>
<dbReference type="Pfam" id="PF06011">
    <property type="entry name" value="TRP"/>
    <property type="match status" value="1"/>
</dbReference>
<comment type="caution">
    <text evidence="11">The sequence shown here is derived from an EMBL/GenBank/DDBJ whole genome shotgun (WGS) entry which is preliminary data.</text>
</comment>
<feature type="transmembrane region" description="Helical" evidence="8">
    <location>
        <begin position="486"/>
        <end position="506"/>
    </location>
</feature>
<dbReference type="Proteomes" id="UP001194746">
    <property type="component" value="Unassembled WGS sequence"/>
</dbReference>
<evidence type="ECO:0000256" key="7">
    <source>
        <dbReference type="SAM" id="MobiDB-lite"/>
    </source>
</evidence>
<feature type="signal peptide" evidence="9">
    <location>
        <begin position="1"/>
        <end position="18"/>
    </location>
</feature>
<feature type="region of interest" description="Disordered" evidence="7">
    <location>
        <begin position="624"/>
        <end position="730"/>
    </location>
</feature>
<dbReference type="Pfam" id="PF14558">
    <property type="entry name" value="TRP_N"/>
    <property type="match status" value="1"/>
</dbReference>
<sequence>MRLLWIVPLVLLAPFALAIRLIESKALSLCSSDAGITSNHFSVVFTPQNQSLALAFDGISALSGKVTAELILSVYGYTALRRTLDPCDMGLEGLCPLHAGAFPVMTTNIKVPDDVVSQIPGIAYTVPDLDATVRVYINSTETGKSISCIEATLSNGKIVYQPGVGWATAVISGLGVAVSSVTSGLGHSKAATHIGTNVLALFAFMQSQAMIGMTSVHMPPIVQSWTQNFQWSMGVIHVGFLEKLCTWYQRSTGGEPSTVLANLSKTSIHVLKKRHSAYPIRLDLVERDSAAAIGNTEGTIVRGIQRVGFRAHIEPTNIFLTGLIFFIGFVTIVMLLFLICKTTLVFLMKSGKIKPTQQLQEMDWTLAAKGIFFRLIFIGFLQMCILCLWEFTQNDSPAEVVLAVVMLVSCVVTVGVAVLRVVAYAKQSITLHNNPAYVLYSNPICLNKWGIMYTQYQATAYYFLVVQLAYTVVKSLFISLSQPAPIVLTVALVIIETTMLLATSILRPWMNRNTNVCNLAIASINMVNSIFLLIFSDVFDQPPIISGVMGVVFFVYNCAFVLILLIIVLVASAYAVASKNPDTRYQPMRDDRDSFLQSRSTVQLTTELDALGATARGDVKLLASVDNDNSENPTPGTTSRPESSNSKNELPLSHGGNTEHDTSDESLPPLPNVSDLSVPLFPSETARRSPSILRGESPATVNSLTALTAETRRAQNSPSPWLRGAGYENA</sequence>
<evidence type="ECO:0000313" key="12">
    <source>
        <dbReference type="Proteomes" id="UP001194746"/>
    </source>
</evidence>
<feature type="compositionally biased region" description="Polar residues" evidence="7">
    <location>
        <begin position="626"/>
        <end position="648"/>
    </location>
</feature>
<evidence type="ECO:0000256" key="6">
    <source>
        <dbReference type="ARBA" id="ARBA00023136"/>
    </source>
</evidence>
<evidence type="ECO:0000313" key="11">
    <source>
        <dbReference type="EMBL" id="KAF9885091.1"/>
    </source>
</evidence>
<evidence type="ECO:0000256" key="8">
    <source>
        <dbReference type="SAM" id="Phobius"/>
    </source>
</evidence>
<evidence type="ECO:0000256" key="2">
    <source>
        <dbReference type="ARBA" id="ARBA00010642"/>
    </source>
</evidence>
<dbReference type="InterPro" id="IPR040241">
    <property type="entry name" value="TRP_Flc/Pkd2-like"/>
</dbReference>
<dbReference type="PANTHER" id="PTHR31145">
    <property type="entry name" value="INTEGRAL MEMBRANE PROTEIN (AFU_ORTHOLOGUE AFUA_7G01610)"/>
    <property type="match status" value="1"/>
</dbReference>
<evidence type="ECO:0000256" key="1">
    <source>
        <dbReference type="ARBA" id="ARBA00004141"/>
    </source>
</evidence>
<keyword evidence="6 8" id="KW-0472">Membrane</keyword>
<reference evidence="11" key="1">
    <citation type="journal article" date="2019" name="Beilstein J. Org. Chem.">
        <title>Nanangenines: drimane sesquiterpenoids as the dominant metabolite cohort of a novel Australian fungus, Aspergillus nanangensis.</title>
        <authorList>
            <person name="Lacey H.J."/>
            <person name="Gilchrist C.L.M."/>
            <person name="Crombie A."/>
            <person name="Kalaitzis J.A."/>
            <person name="Vuong D."/>
            <person name="Rutledge P.J."/>
            <person name="Turner P."/>
            <person name="Pitt J.I."/>
            <person name="Lacey E."/>
            <person name="Chooi Y.H."/>
            <person name="Piggott A.M."/>
        </authorList>
    </citation>
    <scope>NUCLEOTIDE SEQUENCE</scope>
    <source>
        <strain evidence="11">MST-FP2251</strain>
    </source>
</reference>
<dbReference type="EMBL" id="VCAU01000104">
    <property type="protein sequence ID" value="KAF9885091.1"/>
    <property type="molecule type" value="Genomic_DNA"/>
</dbReference>
<dbReference type="GO" id="GO:0055085">
    <property type="term" value="P:transmembrane transport"/>
    <property type="evidence" value="ECO:0007669"/>
    <property type="project" value="TreeGrafter"/>
</dbReference>
<feature type="transmembrane region" description="Helical" evidence="8">
    <location>
        <begin position="551"/>
        <end position="577"/>
    </location>
</feature>
<evidence type="ECO:0000256" key="3">
    <source>
        <dbReference type="ARBA" id="ARBA00022692"/>
    </source>
</evidence>
<organism evidence="11 12">
    <name type="scientific">Aspergillus nanangensis</name>
    <dbReference type="NCBI Taxonomy" id="2582783"/>
    <lineage>
        <taxon>Eukaryota</taxon>
        <taxon>Fungi</taxon>
        <taxon>Dikarya</taxon>
        <taxon>Ascomycota</taxon>
        <taxon>Pezizomycotina</taxon>
        <taxon>Eurotiomycetes</taxon>
        <taxon>Eurotiomycetidae</taxon>
        <taxon>Eurotiales</taxon>
        <taxon>Aspergillaceae</taxon>
        <taxon>Aspergillus</taxon>
        <taxon>Aspergillus subgen. Circumdati</taxon>
    </lineage>
</organism>
<feature type="transmembrane region" description="Helical" evidence="8">
    <location>
        <begin position="518"/>
        <end position="539"/>
    </location>
</feature>
<dbReference type="GO" id="GO:0009272">
    <property type="term" value="P:fungal-type cell wall biogenesis"/>
    <property type="evidence" value="ECO:0007669"/>
    <property type="project" value="TreeGrafter"/>
</dbReference>
<keyword evidence="12" id="KW-1185">Reference proteome</keyword>
<feature type="transmembrane region" description="Helical" evidence="8">
    <location>
        <begin position="318"/>
        <end position="340"/>
    </location>
</feature>
<keyword evidence="3 8" id="KW-0812">Transmembrane</keyword>
<evidence type="ECO:0000256" key="4">
    <source>
        <dbReference type="ARBA" id="ARBA00022729"/>
    </source>
</evidence>
<dbReference type="GO" id="GO:0016020">
    <property type="term" value="C:membrane"/>
    <property type="evidence" value="ECO:0007669"/>
    <property type="project" value="UniProtKB-SubCell"/>
</dbReference>
<keyword evidence="4 9" id="KW-0732">Signal</keyword>
<keyword evidence="5 8" id="KW-1133">Transmembrane helix</keyword>
<feature type="chain" id="PRO_5041969191" description="ML-like domain-containing protein" evidence="9">
    <location>
        <begin position="19"/>
        <end position="730"/>
    </location>
</feature>
<protein>
    <recommendedName>
        <fullName evidence="10">ML-like domain-containing protein</fullName>
    </recommendedName>
</protein>
<proteinExistence type="inferred from homology"/>
<feature type="domain" description="ML-like" evidence="10">
    <location>
        <begin position="20"/>
        <end position="160"/>
    </location>
</feature>
<accession>A0AAD4CEM4</accession>
<comment type="similarity">
    <text evidence="2">Belongs to the transient receptor potential (TRP) ion channel family.</text>
</comment>
<evidence type="ECO:0000256" key="5">
    <source>
        <dbReference type="ARBA" id="ARBA00022989"/>
    </source>
</evidence>
<feature type="transmembrane region" description="Helical" evidence="8">
    <location>
        <begin position="403"/>
        <end position="423"/>
    </location>
</feature>
<name>A0AAD4CEM4_ASPNN</name>
<dbReference type="PANTHER" id="PTHR31145:SF2">
    <property type="entry name" value="FLAVIN CARRIER PROTEIN 2"/>
    <property type="match status" value="1"/>
</dbReference>
<dbReference type="InterPro" id="IPR010308">
    <property type="entry name" value="TRP_C"/>
</dbReference>
<feature type="transmembrane region" description="Helical" evidence="8">
    <location>
        <begin position="460"/>
        <end position="480"/>
    </location>
</feature>
<dbReference type="InterPro" id="IPR032800">
    <property type="entry name" value="TRP_N"/>
</dbReference>
<gene>
    <name evidence="11" type="ORF">FE257_000731</name>
</gene>
<dbReference type="SMART" id="SM01320">
    <property type="entry name" value="TRP_N"/>
    <property type="match status" value="1"/>
</dbReference>